<dbReference type="GO" id="GO:0005783">
    <property type="term" value="C:endoplasmic reticulum"/>
    <property type="evidence" value="ECO:0007669"/>
    <property type="project" value="TreeGrafter"/>
</dbReference>
<keyword evidence="11" id="KW-0753">Steroid metabolism</keyword>
<evidence type="ECO:0000256" key="7">
    <source>
        <dbReference type="ARBA" id="ARBA00023011"/>
    </source>
</evidence>
<proteinExistence type="inferred from homology"/>
<evidence type="ECO:0000256" key="11">
    <source>
        <dbReference type="ARBA" id="ARBA00023221"/>
    </source>
</evidence>
<evidence type="ECO:0000256" key="9">
    <source>
        <dbReference type="ARBA" id="ARBA00023136"/>
    </source>
</evidence>
<sequence>MGLFDYFAPQGANVPPAVPSHPYYPPGVPMSNYQANVTPLPVVLASFGGLIGVTVVSALLGARKMNNSLGATDQLLFCWFILCFFVLNHESLAGSQHLLAQAWKEYALSDSRYLTSDPFTVCVETITALVWGPCCLATAACIVRGRKSAGGLRQVLQIVTSLAHLYGVALYYSTCHFEYVRKGLSYSRPEPLYYWVYYVGFNAPWVVVPAGQFVHFSHFSNPSASSF</sequence>
<comment type="similarity">
    <text evidence="2">Belongs to the EBP family.</text>
</comment>
<dbReference type="GO" id="GO:0016020">
    <property type="term" value="C:membrane"/>
    <property type="evidence" value="ECO:0007669"/>
    <property type="project" value="UniProtKB-SubCell"/>
</dbReference>
<evidence type="ECO:0000259" key="15">
    <source>
        <dbReference type="PROSITE" id="PS51751"/>
    </source>
</evidence>
<dbReference type="PROSITE" id="PS51751">
    <property type="entry name" value="EXPERA"/>
    <property type="match status" value="1"/>
</dbReference>
<keyword evidence="3" id="KW-0444">Lipid biosynthesis</keyword>
<evidence type="ECO:0000313" key="16">
    <source>
        <dbReference type="EMBL" id="TPX10851.1"/>
    </source>
</evidence>
<evidence type="ECO:0000256" key="10">
    <source>
        <dbReference type="ARBA" id="ARBA00023166"/>
    </source>
</evidence>
<keyword evidence="4 13" id="KW-0812">Transmembrane</keyword>
<evidence type="ECO:0000256" key="14">
    <source>
        <dbReference type="SAM" id="Phobius"/>
    </source>
</evidence>
<dbReference type="PANTHER" id="PTHR14207:SF0">
    <property type="entry name" value="3-BETA-HYDROXYSTEROID-DELTA(8),DELTA(7)-ISOMERASE"/>
    <property type="match status" value="1"/>
</dbReference>
<evidence type="ECO:0000256" key="4">
    <source>
        <dbReference type="ARBA" id="ARBA00022692"/>
    </source>
</evidence>
<evidence type="ECO:0000256" key="5">
    <source>
        <dbReference type="ARBA" id="ARBA00022955"/>
    </source>
</evidence>
<keyword evidence="10" id="KW-1207">Sterol metabolism</keyword>
<dbReference type="GO" id="GO:0004769">
    <property type="term" value="F:steroid Delta-isomerase activity"/>
    <property type="evidence" value="ECO:0007669"/>
    <property type="project" value="TreeGrafter"/>
</dbReference>
<evidence type="ECO:0000256" key="6">
    <source>
        <dbReference type="ARBA" id="ARBA00022989"/>
    </source>
</evidence>
<accession>A0A507B146</accession>
<evidence type="ECO:0000256" key="1">
    <source>
        <dbReference type="ARBA" id="ARBA00004141"/>
    </source>
</evidence>
<comment type="subcellular location">
    <subcellularLocation>
        <location evidence="1">Membrane</location>
        <topology evidence="1">Multi-pass membrane protein</topology>
    </subcellularLocation>
</comment>
<evidence type="ECO:0000256" key="12">
    <source>
        <dbReference type="ARBA" id="ARBA00023235"/>
    </source>
</evidence>
<keyword evidence="9 13" id="KW-0472">Membrane</keyword>
<evidence type="ECO:0000256" key="13">
    <source>
        <dbReference type="PROSITE-ProRule" id="PRU01087"/>
    </source>
</evidence>
<organism evidence="16 17">
    <name type="scientific">Thyridium curvatum</name>
    <dbReference type="NCBI Taxonomy" id="1093900"/>
    <lineage>
        <taxon>Eukaryota</taxon>
        <taxon>Fungi</taxon>
        <taxon>Dikarya</taxon>
        <taxon>Ascomycota</taxon>
        <taxon>Pezizomycotina</taxon>
        <taxon>Sordariomycetes</taxon>
        <taxon>Sordariomycetidae</taxon>
        <taxon>Thyridiales</taxon>
        <taxon>Thyridiaceae</taxon>
        <taxon>Thyridium</taxon>
    </lineage>
</organism>
<evidence type="ECO:0000313" key="17">
    <source>
        <dbReference type="Proteomes" id="UP000319257"/>
    </source>
</evidence>
<dbReference type="GO" id="GO:0000247">
    <property type="term" value="F:C-8 sterol isomerase activity"/>
    <property type="evidence" value="ECO:0007669"/>
    <property type="project" value="TreeGrafter"/>
</dbReference>
<evidence type="ECO:0000256" key="3">
    <source>
        <dbReference type="ARBA" id="ARBA00022516"/>
    </source>
</evidence>
<dbReference type="GO" id="GO:0016126">
    <property type="term" value="P:sterol biosynthetic process"/>
    <property type="evidence" value="ECO:0007669"/>
    <property type="project" value="UniProtKB-KW"/>
</dbReference>
<keyword evidence="8" id="KW-0443">Lipid metabolism</keyword>
<feature type="transmembrane region" description="Helical" evidence="14">
    <location>
        <begin position="118"/>
        <end position="143"/>
    </location>
</feature>
<gene>
    <name evidence="16" type="ORF">E0L32_008240</name>
</gene>
<feature type="transmembrane region" description="Helical" evidence="14">
    <location>
        <begin position="155"/>
        <end position="172"/>
    </location>
</feature>
<dbReference type="STRING" id="1093900.A0A507B146"/>
<dbReference type="InParanoid" id="A0A507B146"/>
<reference evidence="16 17" key="1">
    <citation type="submission" date="2019-06" db="EMBL/GenBank/DDBJ databases">
        <title>Draft genome sequence of the filamentous fungus Phialemoniopsis curvata isolated from diesel fuel.</title>
        <authorList>
            <person name="Varaljay V.A."/>
            <person name="Lyon W.J."/>
            <person name="Crouch A.L."/>
            <person name="Drake C.E."/>
            <person name="Hollomon J.M."/>
            <person name="Nadeau L.J."/>
            <person name="Nunn H.S."/>
            <person name="Stevenson B.S."/>
            <person name="Bojanowski C.L."/>
            <person name="Crookes-Goodson W.J."/>
        </authorList>
    </citation>
    <scope>NUCLEOTIDE SEQUENCE [LARGE SCALE GENOMIC DNA]</scope>
    <source>
        <strain evidence="16 17">D216</strain>
    </source>
</reference>
<feature type="transmembrane region" description="Helical" evidence="14">
    <location>
        <begin position="40"/>
        <end position="62"/>
    </location>
</feature>
<keyword evidence="12" id="KW-0413">Isomerase</keyword>
<feature type="domain" description="EXPERA" evidence="15">
    <location>
        <begin position="72"/>
        <end position="213"/>
    </location>
</feature>
<dbReference type="InterPro" id="IPR007905">
    <property type="entry name" value="EBP"/>
</dbReference>
<keyword evidence="5" id="KW-0752">Steroid biosynthesis</keyword>
<evidence type="ECO:0000256" key="8">
    <source>
        <dbReference type="ARBA" id="ARBA00023098"/>
    </source>
</evidence>
<protein>
    <recommendedName>
        <fullName evidence="15">EXPERA domain-containing protein</fullName>
    </recommendedName>
</protein>
<keyword evidence="17" id="KW-1185">Reference proteome</keyword>
<feature type="transmembrane region" description="Helical" evidence="14">
    <location>
        <begin position="192"/>
        <end position="214"/>
    </location>
</feature>
<dbReference type="OrthoDB" id="58557at2759"/>
<keyword evidence="7" id="KW-0756">Sterol biosynthesis</keyword>
<dbReference type="Proteomes" id="UP000319257">
    <property type="component" value="Unassembled WGS sequence"/>
</dbReference>
<dbReference type="Pfam" id="PF05241">
    <property type="entry name" value="EBP"/>
    <property type="match status" value="1"/>
</dbReference>
<dbReference type="RefSeq" id="XP_030992562.1">
    <property type="nucleotide sequence ID" value="XM_031143072.1"/>
</dbReference>
<dbReference type="AlphaFoldDB" id="A0A507B146"/>
<dbReference type="GO" id="GO:0047750">
    <property type="term" value="F:cholestenol delta-isomerase activity"/>
    <property type="evidence" value="ECO:0007669"/>
    <property type="project" value="InterPro"/>
</dbReference>
<comment type="caution">
    <text evidence="16">The sequence shown here is derived from an EMBL/GenBank/DDBJ whole genome shotgun (WGS) entry which is preliminary data.</text>
</comment>
<keyword evidence="6 13" id="KW-1133">Transmembrane helix</keyword>
<dbReference type="PANTHER" id="PTHR14207">
    <property type="entry name" value="STEROL ISOMERASE"/>
    <property type="match status" value="1"/>
</dbReference>
<dbReference type="InterPro" id="IPR033118">
    <property type="entry name" value="EXPERA"/>
</dbReference>
<dbReference type="EMBL" id="SKBQ01000053">
    <property type="protein sequence ID" value="TPX10851.1"/>
    <property type="molecule type" value="Genomic_DNA"/>
</dbReference>
<dbReference type="GeneID" id="41975687"/>
<feature type="transmembrane region" description="Helical" evidence="14">
    <location>
        <begin position="69"/>
        <end position="87"/>
    </location>
</feature>
<name>A0A507B146_9PEZI</name>
<evidence type="ECO:0000256" key="2">
    <source>
        <dbReference type="ARBA" id="ARBA00008337"/>
    </source>
</evidence>